<evidence type="ECO:0000313" key="1">
    <source>
        <dbReference type="EMBL" id="MBO0348899.1"/>
    </source>
</evidence>
<protein>
    <recommendedName>
        <fullName evidence="3">Filamentous hemagglutinin</fullName>
    </recommendedName>
</protein>
<comment type="caution">
    <text evidence="1">The sequence shown here is derived from an EMBL/GenBank/DDBJ whole genome shotgun (WGS) entry which is preliminary data.</text>
</comment>
<evidence type="ECO:0008006" key="3">
    <source>
        <dbReference type="Google" id="ProtNLM"/>
    </source>
</evidence>
<feature type="non-terminal residue" evidence="1">
    <location>
        <position position="83"/>
    </location>
</feature>
<proteinExistence type="predicted"/>
<gene>
    <name evidence="1" type="ORF">J0895_07255</name>
</gene>
<organism evidence="1 2">
    <name type="scientific">Phormidium pseudopriestleyi FRX01</name>
    <dbReference type="NCBI Taxonomy" id="1759528"/>
    <lineage>
        <taxon>Bacteria</taxon>
        <taxon>Bacillati</taxon>
        <taxon>Cyanobacteriota</taxon>
        <taxon>Cyanophyceae</taxon>
        <taxon>Oscillatoriophycideae</taxon>
        <taxon>Oscillatoriales</taxon>
        <taxon>Oscillatoriaceae</taxon>
        <taxon>Phormidium</taxon>
    </lineage>
</organism>
<dbReference type="EMBL" id="JAFLQW010000199">
    <property type="protein sequence ID" value="MBO0348899.1"/>
    <property type="molecule type" value="Genomic_DNA"/>
</dbReference>
<evidence type="ECO:0000313" key="2">
    <source>
        <dbReference type="Proteomes" id="UP000664844"/>
    </source>
</evidence>
<reference evidence="1 2" key="1">
    <citation type="submission" date="2021-03" db="EMBL/GenBank/DDBJ databases">
        <title>Metabolic Capacity of the Antarctic Cyanobacterium Phormidium pseudopriestleyi that Sustains Oxygenic Photosynthesis in the Presence of Hydrogen Sulfide.</title>
        <authorList>
            <person name="Lumian J.E."/>
            <person name="Jungblut A.D."/>
            <person name="Dillon M.L."/>
            <person name="Hawes I."/>
            <person name="Doran P.T."/>
            <person name="Mackey T.J."/>
            <person name="Dick G.J."/>
            <person name="Grettenberger C.L."/>
            <person name="Sumner D.Y."/>
        </authorList>
    </citation>
    <scope>NUCLEOTIDE SEQUENCE [LARGE SCALE GENOMIC DNA]</scope>
    <source>
        <strain evidence="1 2">FRX01</strain>
    </source>
</reference>
<name>A0ABS3FP59_9CYAN</name>
<accession>A0ABS3FP59</accession>
<dbReference type="RefSeq" id="WP_207087440.1">
    <property type="nucleotide sequence ID" value="NZ_JAFLQW010000199.1"/>
</dbReference>
<keyword evidence="2" id="KW-1185">Reference proteome</keyword>
<sequence>MGYWIASVKQLTGKQIQFIITGLFATVIGAHQHPLLAQGIDPASDGTGTTITTDGPQFNIQGGQTSADGANLFHSFNRFNLDA</sequence>
<dbReference type="Proteomes" id="UP000664844">
    <property type="component" value="Unassembled WGS sequence"/>
</dbReference>